<protein>
    <submittedName>
        <fullName evidence="3">WxL domain-containing protein</fullName>
    </submittedName>
</protein>
<proteinExistence type="predicted"/>
<name>A0ABW9PA24_9LACO</name>
<reference evidence="3 4" key="1">
    <citation type="journal article" date="2019" name="Syst. Appl. Microbiol.">
        <title>Polyphasic characterization of two novel Lactobacillus spp. isolated from blown salami packages: Description of Lactobacillus halodurans sp. nov. and Lactobacillus salsicarnum sp. nov.</title>
        <authorList>
            <person name="Schuster J.A."/>
            <person name="Klingl A."/>
            <person name="Vogel R.F."/>
            <person name="Ehrmann M.A."/>
        </authorList>
    </citation>
    <scope>NUCLEOTIDE SEQUENCE [LARGE SCALE GENOMIC DNA]</scope>
    <source>
        <strain evidence="3 4">TMW 1.2098</strain>
    </source>
</reference>
<evidence type="ECO:0000313" key="4">
    <source>
        <dbReference type="Proteomes" id="UP000436655"/>
    </source>
</evidence>
<evidence type="ECO:0000313" key="3">
    <source>
        <dbReference type="EMBL" id="MQS45998.1"/>
    </source>
</evidence>
<keyword evidence="4" id="KW-1185">Reference proteome</keyword>
<sequence length="203" mass="20595">MKKLIKVTTLLGAAVLGLSTAGVGVANAATINDDNVSGTSKADVSLTQDESNSSIKLTKAPDIHFAEQKITGSAQKALPADSIDAMLEVVNPGLISGWNVVVNASPFTSADGKQTLTGAQLSLANGSISSDTDVTDGVSQHDLTPLGTDDALIFDAAASKGIGTWDLTHDKSNATLDIPSGAVAGDYASTLTWTLVNAPSGQE</sequence>
<dbReference type="Pfam" id="PF13731">
    <property type="entry name" value="WxL"/>
    <property type="match status" value="1"/>
</dbReference>
<dbReference type="RefSeq" id="WP_153494410.1">
    <property type="nucleotide sequence ID" value="NZ_VDFN01000016.1"/>
</dbReference>
<comment type="caution">
    <text evidence="3">The sequence shown here is derived from an EMBL/GenBank/DDBJ whole genome shotgun (WGS) entry which is preliminary data.</text>
</comment>
<dbReference type="InterPro" id="IPR027994">
    <property type="entry name" value="WxL_dom"/>
</dbReference>
<feature type="chain" id="PRO_5046089022" evidence="1">
    <location>
        <begin position="29"/>
        <end position="203"/>
    </location>
</feature>
<feature type="domain" description="WxL" evidence="2">
    <location>
        <begin position="47"/>
        <end position="199"/>
    </location>
</feature>
<gene>
    <name evidence="3" type="ORF">FHL03_10925</name>
</gene>
<feature type="signal peptide" evidence="1">
    <location>
        <begin position="1"/>
        <end position="28"/>
    </location>
</feature>
<accession>A0ABW9PA24</accession>
<evidence type="ECO:0000259" key="2">
    <source>
        <dbReference type="Pfam" id="PF13731"/>
    </source>
</evidence>
<organism evidence="3 4">
    <name type="scientific">Companilactobacillus mishanensis</name>
    <dbReference type="NCBI Taxonomy" id="2486008"/>
    <lineage>
        <taxon>Bacteria</taxon>
        <taxon>Bacillati</taxon>
        <taxon>Bacillota</taxon>
        <taxon>Bacilli</taxon>
        <taxon>Lactobacillales</taxon>
        <taxon>Lactobacillaceae</taxon>
        <taxon>Companilactobacillus</taxon>
    </lineage>
</organism>
<dbReference type="EMBL" id="VDFN01000016">
    <property type="protein sequence ID" value="MQS45998.1"/>
    <property type="molecule type" value="Genomic_DNA"/>
</dbReference>
<keyword evidence="1" id="KW-0732">Signal</keyword>
<dbReference type="Proteomes" id="UP000436655">
    <property type="component" value="Unassembled WGS sequence"/>
</dbReference>
<evidence type="ECO:0000256" key="1">
    <source>
        <dbReference type="SAM" id="SignalP"/>
    </source>
</evidence>